<dbReference type="Gene3D" id="2.40.70.10">
    <property type="entry name" value="Acid Proteases"/>
    <property type="match status" value="2"/>
</dbReference>
<keyword evidence="4" id="KW-0645">Protease</keyword>
<keyword evidence="5 9" id="KW-0732">Signal</keyword>
<keyword evidence="8" id="KW-0325">Glycoprotein</keyword>
<dbReference type="InterPro" id="IPR034161">
    <property type="entry name" value="Pepsin-like_plant"/>
</dbReference>
<evidence type="ECO:0000256" key="7">
    <source>
        <dbReference type="ARBA" id="ARBA00022801"/>
    </source>
</evidence>
<name>A0A6A2YJA5_HIBSY</name>
<evidence type="ECO:0000256" key="9">
    <source>
        <dbReference type="SAM" id="SignalP"/>
    </source>
</evidence>
<dbReference type="InterPro" id="IPR033121">
    <property type="entry name" value="PEPTIDASE_A1"/>
</dbReference>
<dbReference type="GO" id="GO:0004190">
    <property type="term" value="F:aspartic-type endopeptidase activity"/>
    <property type="evidence" value="ECO:0007669"/>
    <property type="project" value="UniProtKB-KW"/>
</dbReference>
<gene>
    <name evidence="11" type="ORF">F3Y22_tig00111540pilonHSYRG00004</name>
</gene>
<comment type="subcellular location">
    <subcellularLocation>
        <location evidence="1">Secreted</location>
    </subcellularLocation>
</comment>
<protein>
    <recommendedName>
        <fullName evidence="10">Peptidase A1 domain-containing protein</fullName>
    </recommendedName>
</protein>
<dbReference type="SUPFAM" id="SSF50630">
    <property type="entry name" value="Acid proteases"/>
    <property type="match status" value="1"/>
</dbReference>
<comment type="caution">
    <text evidence="11">The sequence shown here is derived from an EMBL/GenBank/DDBJ whole genome shotgun (WGS) entry which is preliminary data.</text>
</comment>
<accession>A0A6A2YJA5</accession>
<dbReference type="FunFam" id="2.40.70.10:FF:000050">
    <property type="entry name" value="Aspartic proteinase CDR1"/>
    <property type="match status" value="1"/>
</dbReference>
<dbReference type="FunFam" id="2.40.70.10:FF:000016">
    <property type="entry name" value="Probable aspartic protease At2g35615"/>
    <property type="match status" value="1"/>
</dbReference>
<dbReference type="InterPro" id="IPR021109">
    <property type="entry name" value="Peptidase_aspartic_dom_sf"/>
</dbReference>
<feature type="chain" id="PRO_5025351652" description="Peptidase A1 domain-containing protein" evidence="9">
    <location>
        <begin position="24"/>
        <end position="426"/>
    </location>
</feature>
<dbReference type="PROSITE" id="PS51767">
    <property type="entry name" value="PEPTIDASE_A1"/>
    <property type="match status" value="1"/>
</dbReference>
<evidence type="ECO:0000256" key="4">
    <source>
        <dbReference type="ARBA" id="ARBA00022670"/>
    </source>
</evidence>
<dbReference type="OrthoDB" id="2747330at2759"/>
<evidence type="ECO:0000256" key="5">
    <source>
        <dbReference type="ARBA" id="ARBA00022729"/>
    </source>
</evidence>
<dbReference type="InterPro" id="IPR032799">
    <property type="entry name" value="TAXi_C"/>
</dbReference>
<dbReference type="InterPro" id="IPR001969">
    <property type="entry name" value="Aspartic_peptidase_AS"/>
</dbReference>
<evidence type="ECO:0000313" key="12">
    <source>
        <dbReference type="Proteomes" id="UP000436088"/>
    </source>
</evidence>
<dbReference type="InterPro" id="IPR051708">
    <property type="entry name" value="Plant_Aspart_Prot_A1"/>
</dbReference>
<sequence>MHYPLFLVVALIFSSLVVQSVVGANASTGFGVELIHRDSPASPFYNASLTSTEILRKNYLRSMSRLKHFQSLIDQNAIQTAVIPSGGSYLMKLSFGTPPVEYFAIADTGSDLIWIQCLPCGRCYQQGSSPFDPRASSTYKTLPCGSDSCQALRLKQCTSTNDCQYTYRYGDRESFTVGTLSTDTLTFDSSDGKKAAFPTSIFGCGHINQGRFRSPSAGLVGLGGGPLSLVSQISTQIDNRFSYCLVPHTSSSSGKLLFGQEAVISRPGSVSTPLITKTPPTFYFLSLEGVSIGDKTAQPGSSQGNIIIDSGTTLTLLESNFYNSLETIVKDTIGAAPVQEPSGTFSLCYGAETNINVPEMVFHFSGADLHLQPVNTFRTMGGLQCMLIVPSDSLSIFGNYAQINFQVEYDLQKRTVSFAPTDCTKQ</sequence>
<dbReference type="GO" id="GO:0005576">
    <property type="term" value="C:extracellular region"/>
    <property type="evidence" value="ECO:0007669"/>
    <property type="project" value="UniProtKB-SubCell"/>
</dbReference>
<dbReference type="Proteomes" id="UP000436088">
    <property type="component" value="Unassembled WGS sequence"/>
</dbReference>
<evidence type="ECO:0000256" key="2">
    <source>
        <dbReference type="ARBA" id="ARBA00007447"/>
    </source>
</evidence>
<dbReference type="AlphaFoldDB" id="A0A6A2YJA5"/>
<comment type="similarity">
    <text evidence="2">Belongs to the peptidase A1 family.</text>
</comment>
<keyword evidence="3" id="KW-0964">Secreted</keyword>
<keyword evidence="7" id="KW-0378">Hydrolase</keyword>
<evidence type="ECO:0000256" key="6">
    <source>
        <dbReference type="ARBA" id="ARBA00022750"/>
    </source>
</evidence>
<dbReference type="CDD" id="cd05476">
    <property type="entry name" value="pepsin_A_like_plant"/>
    <property type="match status" value="1"/>
</dbReference>
<dbReference type="Pfam" id="PF14541">
    <property type="entry name" value="TAXi_C"/>
    <property type="match status" value="1"/>
</dbReference>
<evidence type="ECO:0000259" key="10">
    <source>
        <dbReference type="PROSITE" id="PS51767"/>
    </source>
</evidence>
<keyword evidence="12" id="KW-1185">Reference proteome</keyword>
<evidence type="ECO:0000256" key="3">
    <source>
        <dbReference type="ARBA" id="ARBA00022525"/>
    </source>
</evidence>
<proteinExistence type="inferred from homology"/>
<dbReference type="Pfam" id="PF14543">
    <property type="entry name" value="TAXi_N"/>
    <property type="match status" value="1"/>
</dbReference>
<feature type="domain" description="Peptidase A1" evidence="10">
    <location>
        <begin position="89"/>
        <end position="419"/>
    </location>
</feature>
<dbReference type="PANTHER" id="PTHR47967:SF138">
    <property type="entry name" value="ASPARTIC PROTEINASE CDR1-LIKE"/>
    <property type="match status" value="1"/>
</dbReference>
<evidence type="ECO:0000256" key="8">
    <source>
        <dbReference type="ARBA" id="ARBA00023180"/>
    </source>
</evidence>
<dbReference type="InterPro" id="IPR032861">
    <property type="entry name" value="TAXi_N"/>
</dbReference>
<dbReference type="PANTHER" id="PTHR47967">
    <property type="entry name" value="OS07G0603500 PROTEIN-RELATED"/>
    <property type="match status" value="1"/>
</dbReference>
<evidence type="ECO:0000313" key="11">
    <source>
        <dbReference type="EMBL" id="KAE8677237.1"/>
    </source>
</evidence>
<dbReference type="GO" id="GO:0006508">
    <property type="term" value="P:proteolysis"/>
    <property type="evidence" value="ECO:0007669"/>
    <property type="project" value="UniProtKB-KW"/>
</dbReference>
<evidence type="ECO:0000256" key="1">
    <source>
        <dbReference type="ARBA" id="ARBA00004613"/>
    </source>
</evidence>
<dbReference type="EMBL" id="VEPZ02001363">
    <property type="protein sequence ID" value="KAE8677237.1"/>
    <property type="molecule type" value="Genomic_DNA"/>
</dbReference>
<organism evidence="11 12">
    <name type="scientific">Hibiscus syriacus</name>
    <name type="common">Rose of Sharon</name>
    <dbReference type="NCBI Taxonomy" id="106335"/>
    <lineage>
        <taxon>Eukaryota</taxon>
        <taxon>Viridiplantae</taxon>
        <taxon>Streptophyta</taxon>
        <taxon>Embryophyta</taxon>
        <taxon>Tracheophyta</taxon>
        <taxon>Spermatophyta</taxon>
        <taxon>Magnoliopsida</taxon>
        <taxon>eudicotyledons</taxon>
        <taxon>Gunneridae</taxon>
        <taxon>Pentapetalae</taxon>
        <taxon>rosids</taxon>
        <taxon>malvids</taxon>
        <taxon>Malvales</taxon>
        <taxon>Malvaceae</taxon>
        <taxon>Malvoideae</taxon>
        <taxon>Hibiscus</taxon>
    </lineage>
</organism>
<dbReference type="PROSITE" id="PS00141">
    <property type="entry name" value="ASP_PROTEASE"/>
    <property type="match status" value="1"/>
</dbReference>
<feature type="signal peptide" evidence="9">
    <location>
        <begin position="1"/>
        <end position="23"/>
    </location>
</feature>
<keyword evidence="6" id="KW-0064">Aspartyl protease</keyword>
<reference evidence="11" key="1">
    <citation type="submission" date="2019-09" db="EMBL/GenBank/DDBJ databases">
        <title>Draft genome information of white flower Hibiscus syriacus.</title>
        <authorList>
            <person name="Kim Y.-M."/>
        </authorList>
    </citation>
    <scope>NUCLEOTIDE SEQUENCE [LARGE SCALE GENOMIC DNA]</scope>
    <source>
        <strain evidence="11">YM2019G1</strain>
    </source>
</reference>